<gene>
    <name evidence="3" type="ORF">SacxiDRAFT_3402</name>
</gene>
<evidence type="ECO:0000256" key="1">
    <source>
        <dbReference type="ARBA" id="ARBA00022729"/>
    </source>
</evidence>
<evidence type="ECO:0000313" key="4">
    <source>
        <dbReference type="Proteomes" id="UP000004691"/>
    </source>
</evidence>
<evidence type="ECO:0000256" key="2">
    <source>
        <dbReference type="SAM" id="SignalP"/>
    </source>
</evidence>
<dbReference type="GO" id="GO:0004252">
    <property type="term" value="F:serine-type endopeptidase activity"/>
    <property type="evidence" value="ECO:0007669"/>
    <property type="project" value="InterPro"/>
</dbReference>
<dbReference type="SUPFAM" id="SSF50494">
    <property type="entry name" value="Trypsin-like serine proteases"/>
    <property type="match status" value="1"/>
</dbReference>
<feature type="signal peptide" evidence="2">
    <location>
        <begin position="1"/>
        <end position="27"/>
    </location>
</feature>
<dbReference type="AlphaFoldDB" id="I0V651"/>
<sequence length="333" mass="34675">MKRGLSRSVTLIAAGLAAVGLSVPASAEATKVSSSLDVAVNDVKGAAATAHEVTDYWTPERMRAAVPMDSLATVSAEAGGTAVAEAESLADVARGVERTVPGVSPQAFPTSGEPWSGGGEVADTAGRVFFTFNGNPASCSGNAVTSDNRSVVITAGHCVKYQGSWHTDWIFVPGYDNGQAPHGEWVARQTLTTPQWEQSEDMNYDIGAAVVEPLGGAYLTDVVGAQGIAFNQQRDQDMYAFGYPAADPYDGSTLIHCSGTTFTDFLLTDDHAMSCDMTGGSSGGPWFVNFDESTGTGVQASVNSFGYTFLPGYMFGPYFGSDAEALYDAASAA</sequence>
<proteinExistence type="predicted"/>
<reference evidence="3 4" key="1">
    <citation type="submission" date="2012-01" db="EMBL/GenBank/DDBJ databases">
        <title>Improved High-Quality Draft sequence of Saccharomonospora xinjiangensis XJ-54.</title>
        <authorList>
            <consortium name="US DOE Joint Genome Institute"/>
            <person name="Lucas S."/>
            <person name="Han J."/>
            <person name="Lapidus A."/>
            <person name="Cheng J.-F."/>
            <person name="Goodwin L."/>
            <person name="Pitluck S."/>
            <person name="Peters L."/>
            <person name="Mikhailova N."/>
            <person name="Teshima H."/>
            <person name="Detter J.C."/>
            <person name="Han C."/>
            <person name="Tapia R."/>
            <person name="Land M."/>
            <person name="Hauser L."/>
            <person name="Kyrpides N."/>
            <person name="Ivanova N."/>
            <person name="Pagani I."/>
            <person name="Brambilla E.-M."/>
            <person name="Klenk H.-P."/>
            <person name="Woyke T."/>
        </authorList>
    </citation>
    <scope>NUCLEOTIDE SEQUENCE [LARGE SCALE GENOMIC DNA]</scope>
    <source>
        <strain evidence="3 4">XJ-54</strain>
    </source>
</reference>
<dbReference type="InterPro" id="IPR050966">
    <property type="entry name" value="Glutamyl_endopeptidase"/>
</dbReference>
<dbReference type="EMBL" id="JH636049">
    <property type="protein sequence ID" value="EID55604.1"/>
    <property type="molecule type" value="Genomic_DNA"/>
</dbReference>
<dbReference type="PANTHER" id="PTHR15462:SF19">
    <property type="entry name" value="PEPTIDASE S1 DOMAIN-CONTAINING PROTEIN"/>
    <property type="match status" value="1"/>
</dbReference>
<dbReference type="OrthoDB" id="5121599at2"/>
<dbReference type="eggNOG" id="COG3591">
    <property type="taxonomic scope" value="Bacteria"/>
</dbReference>
<dbReference type="InterPro" id="IPR018114">
    <property type="entry name" value="TRYPSIN_HIS"/>
</dbReference>
<dbReference type="GO" id="GO:0006508">
    <property type="term" value="P:proteolysis"/>
    <property type="evidence" value="ECO:0007669"/>
    <property type="project" value="InterPro"/>
</dbReference>
<dbReference type="Gene3D" id="2.40.10.10">
    <property type="entry name" value="Trypsin-like serine proteases"/>
    <property type="match status" value="2"/>
</dbReference>
<evidence type="ECO:0000313" key="3">
    <source>
        <dbReference type="EMBL" id="EID55604.1"/>
    </source>
</evidence>
<protein>
    <recommendedName>
        <fullName evidence="5">V8-like Glu-specific endopeptidase</fullName>
    </recommendedName>
</protein>
<dbReference type="InterPro" id="IPR009003">
    <property type="entry name" value="Peptidase_S1_PA"/>
</dbReference>
<dbReference type="RefSeq" id="WP_006239778.1">
    <property type="nucleotide sequence ID" value="NZ_JH636049.1"/>
</dbReference>
<dbReference type="InterPro" id="IPR043504">
    <property type="entry name" value="Peptidase_S1_PA_chymotrypsin"/>
</dbReference>
<accession>I0V651</accession>
<evidence type="ECO:0008006" key="5">
    <source>
        <dbReference type="Google" id="ProtNLM"/>
    </source>
</evidence>
<name>I0V651_9PSEU</name>
<dbReference type="STRING" id="882086.SacxiDRAFT_3402"/>
<feature type="chain" id="PRO_5039031519" description="V8-like Glu-specific endopeptidase" evidence="2">
    <location>
        <begin position="28"/>
        <end position="333"/>
    </location>
</feature>
<dbReference type="Proteomes" id="UP000004691">
    <property type="component" value="Unassembled WGS sequence"/>
</dbReference>
<keyword evidence="4" id="KW-1185">Reference proteome</keyword>
<dbReference type="PANTHER" id="PTHR15462">
    <property type="entry name" value="SERINE PROTEASE"/>
    <property type="match status" value="1"/>
</dbReference>
<dbReference type="HOGENOM" id="CLU_050832_0_0_11"/>
<organism evidence="3 4">
    <name type="scientific">Saccharomonospora xinjiangensis XJ-54</name>
    <dbReference type="NCBI Taxonomy" id="882086"/>
    <lineage>
        <taxon>Bacteria</taxon>
        <taxon>Bacillati</taxon>
        <taxon>Actinomycetota</taxon>
        <taxon>Actinomycetes</taxon>
        <taxon>Pseudonocardiales</taxon>
        <taxon>Pseudonocardiaceae</taxon>
        <taxon>Saccharomonospora</taxon>
    </lineage>
</organism>
<dbReference type="PROSITE" id="PS00134">
    <property type="entry name" value="TRYPSIN_HIS"/>
    <property type="match status" value="1"/>
</dbReference>
<keyword evidence="1 2" id="KW-0732">Signal</keyword>